<dbReference type="PANTHER" id="PTHR32063:SF33">
    <property type="entry name" value="RND SUPERFAMILY EFFLUX PUMP PERMEASE COMPONENT"/>
    <property type="match status" value="1"/>
</dbReference>
<dbReference type="GO" id="GO:0042910">
    <property type="term" value="F:xenobiotic transmembrane transporter activity"/>
    <property type="evidence" value="ECO:0007669"/>
    <property type="project" value="TreeGrafter"/>
</dbReference>
<feature type="transmembrane region" description="Helical" evidence="1">
    <location>
        <begin position="890"/>
        <end position="910"/>
    </location>
</feature>
<feature type="transmembrane region" description="Helical" evidence="1">
    <location>
        <begin position="365"/>
        <end position="383"/>
    </location>
</feature>
<dbReference type="GO" id="GO:0005886">
    <property type="term" value="C:plasma membrane"/>
    <property type="evidence" value="ECO:0007669"/>
    <property type="project" value="TreeGrafter"/>
</dbReference>
<dbReference type="InterPro" id="IPR027463">
    <property type="entry name" value="AcrB_DN_DC_subdom"/>
</dbReference>
<keyword evidence="1" id="KW-0812">Transmembrane</keyword>
<dbReference type="SUPFAM" id="SSF82866">
    <property type="entry name" value="Multidrug efflux transporter AcrB transmembrane domain"/>
    <property type="match status" value="2"/>
</dbReference>
<dbReference type="OrthoDB" id="9806532at2"/>
<dbReference type="PATRIC" id="fig|651182.5.peg.1310"/>
<feature type="transmembrane region" description="Helical" evidence="1">
    <location>
        <begin position="864"/>
        <end position="884"/>
    </location>
</feature>
<name>K0NHB0_DESTT</name>
<dbReference type="HOGENOM" id="CLU_002755_1_2_7"/>
<dbReference type="SUPFAM" id="SSF82714">
    <property type="entry name" value="Multidrug efflux transporter AcrB TolC docking domain, DN and DC subdomains"/>
    <property type="match status" value="2"/>
</dbReference>
<feature type="transmembrane region" description="Helical" evidence="1">
    <location>
        <begin position="468"/>
        <end position="487"/>
    </location>
</feature>
<gene>
    <name evidence="2" type="primary">mdtB</name>
    <name evidence="2" type="ordered locus">TOL2_C10830</name>
</gene>
<proteinExistence type="predicted"/>
<dbReference type="SUPFAM" id="SSF82693">
    <property type="entry name" value="Multidrug efflux transporter AcrB pore domain, PN1, PN2, PC1 and PC2 subdomains"/>
    <property type="match status" value="2"/>
</dbReference>
<dbReference type="Gene3D" id="3.30.70.1440">
    <property type="entry name" value="Multidrug efflux transporter AcrB pore domain"/>
    <property type="match status" value="1"/>
</dbReference>
<feature type="transmembrane region" description="Helical" evidence="1">
    <location>
        <begin position="537"/>
        <end position="556"/>
    </location>
</feature>
<feature type="transmembrane region" description="Helical" evidence="1">
    <location>
        <begin position="339"/>
        <end position="359"/>
    </location>
</feature>
<dbReference type="Gene3D" id="3.30.2090.10">
    <property type="entry name" value="Multidrug efflux transporter AcrB TolC docking domain, DN and DC subdomains"/>
    <property type="match status" value="2"/>
</dbReference>
<organism evidence="2 3">
    <name type="scientific">Desulfobacula toluolica (strain DSM 7467 / Tol2)</name>
    <dbReference type="NCBI Taxonomy" id="651182"/>
    <lineage>
        <taxon>Bacteria</taxon>
        <taxon>Pseudomonadati</taxon>
        <taxon>Thermodesulfobacteriota</taxon>
        <taxon>Desulfobacteria</taxon>
        <taxon>Desulfobacterales</taxon>
        <taxon>Desulfobacteraceae</taxon>
        <taxon>Desulfobacula</taxon>
    </lineage>
</organism>
<dbReference type="Proteomes" id="UP000007347">
    <property type="component" value="Chromosome"/>
</dbReference>
<dbReference type="PANTHER" id="PTHR32063">
    <property type="match status" value="1"/>
</dbReference>
<feature type="transmembrane region" description="Helical" evidence="1">
    <location>
        <begin position="917"/>
        <end position="938"/>
    </location>
</feature>
<evidence type="ECO:0000256" key="1">
    <source>
        <dbReference type="SAM" id="Phobius"/>
    </source>
</evidence>
<feature type="transmembrane region" description="Helical" evidence="1">
    <location>
        <begin position="22"/>
        <end position="40"/>
    </location>
</feature>
<evidence type="ECO:0000313" key="3">
    <source>
        <dbReference type="Proteomes" id="UP000007347"/>
    </source>
</evidence>
<dbReference type="Gene3D" id="1.20.1640.10">
    <property type="entry name" value="Multidrug efflux transporter AcrB transmembrane domain"/>
    <property type="match status" value="2"/>
</dbReference>
<dbReference type="Gene3D" id="3.30.70.1430">
    <property type="entry name" value="Multidrug efflux transporter AcrB pore domain"/>
    <property type="match status" value="2"/>
</dbReference>
<dbReference type="PRINTS" id="PR00702">
    <property type="entry name" value="ACRIFLAVINRP"/>
</dbReference>
<feature type="transmembrane region" description="Helical" evidence="1">
    <location>
        <begin position="436"/>
        <end position="456"/>
    </location>
</feature>
<dbReference type="KEGG" id="dto:TOL2_C10830"/>
<dbReference type="EMBL" id="FO203503">
    <property type="protein sequence ID" value="CCK79248.1"/>
    <property type="molecule type" value="Genomic_DNA"/>
</dbReference>
<sequence>MSHDTDQKITKGPIAWMAGNSVAANLIMAVLLVGGLYMGFNIKQEVFPEFSLDLVNISVAYPGASPEEVENGILLAIEEAIQDLEGIDEITATASEGIASISVEAMEGTDINRLWQEIKSEVDRIGTMPDEAEEPQVSIAARKREVLRLALYGDATETTMRALADQIRDELLMDDGITQVELDGVRDREIQVAVSAQTLRRYGITLQDVALTLSRASVELGGGSIKTLGGDILLRIRDRKDTARQYAQLPVITLEDGSRVLLEDIATVTEGFEASDNWASFNGKRAVIIEVYRVGDQTPTQVATAGKAVVERINASLPDGVALTVLRDLSKIFAQRADLLLRNAYFGLGLVFFFLALFLEIRLAFWVSLGIPISFLGSFLFLAPTVFSINMVSMFAFIVTLGIVVDDAVVVGENIYFCRRQGMPVLDAAVKGTKAVAIPVVFSVITNMVAFVPLIFIPGFMGKAFKTIPFVVIAVFAVSLIESLYILPAHLGHNRRRPLFFPLNYLEKWQERFSMFFETLVKKYYGGFLFWLLDHRYTVIAFGIALLMTTAGFVSSGRMGMVMFPKVESDYAFCEAFLPYGTPAQTLKNVEQHLVQKAREVVEENGKQGLSTGIFSQVSDNRVRVRIYLTDPEERPLNTSQVTNIWRNKTGTIPGLETITFESDRGGPGSGKNLTVSLSHRNKNMLDRAGEDLAKNLSGYPIVHDIDDGSAKGKKQFDITMTPAGKRMGLTSREVANQIRHAFQGVTALKNQRGRNEVTVRVWLPEEERMLESTFEELVLQAPQGEVLLRNAVETITGRAYTTIKRTNGRREISVTANIRPPSQAENVLRDMKKEILPDLLNKYPGLSYSFKGRQADIRESITALLKGLGIALFCIFALLAIPFKSYLQPFIIMFCIPFGIIGAIAGHIIMGYSLSVMSLFGLVAMSGVVVNDSLVLIDFANRRYLQGVPVLYAVHSAGIQRFRPILLTTLTTCGGLAPIITETSRQARFLIPMAISLGFGILFATFITLIMVPCLYMILEDIKGIFESKENQQEKIYLMEE</sequence>
<dbReference type="Pfam" id="PF00873">
    <property type="entry name" value="ACR_tran"/>
    <property type="match status" value="1"/>
</dbReference>
<keyword evidence="1" id="KW-0472">Membrane</keyword>
<feature type="transmembrane region" description="Helical" evidence="1">
    <location>
        <begin position="395"/>
        <end position="416"/>
    </location>
</feature>
<keyword evidence="1" id="KW-1133">Transmembrane helix</keyword>
<dbReference type="STRING" id="651182.TOL2_C10830"/>
<dbReference type="RefSeq" id="WP_014956595.1">
    <property type="nucleotide sequence ID" value="NC_018645.1"/>
</dbReference>
<protein>
    <submittedName>
        <fullName evidence="2">MdtB: multidrug resistance protein, AcrB/AcrD/AcrF family</fullName>
    </submittedName>
</protein>
<keyword evidence="3" id="KW-1185">Reference proteome</keyword>
<dbReference type="InterPro" id="IPR001036">
    <property type="entry name" value="Acrflvin-R"/>
</dbReference>
<evidence type="ECO:0000313" key="2">
    <source>
        <dbReference type="EMBL" id="CCK79248.1"/>
    </source>
</evidence>
<feature type="transmembrane region" description="Helical" evidence="1">
    <location>
        <begin position="994"/>
        <end position="1020"/>
    </location>
</feature>
<reference evidence="2 3" key="1">
    <citation type="journal article" date="2013" name="Environ. Microbiol.">
        <title>Complete genome, catabolic sub-proteomes and key-metabolites of Desulfobacula toluolica Tol2, a marine, aromatic compound-degrading, sulfate-reducing bacterium.</title>
        <authorList>
            <person name="Wohlbrand L."/>
            <person name="Jacob J.H."/>
            <person name="Kube M."/>
            <person name="Mussmann M."/>
            <person name="Jarling R."/>
            <person name="Beck A."/>
            <person name="Amann R."/>
            <person name="Wilkes H."/>
            <person name="Reinhardt R."/>
            <person name="Rabus R."/>
        </authorList>
    </citation>
    <scope>NUCLEOTIDE SEQUENCE [LARGE SCALE GENOMIC DNA]</scope>
    <source>
        <strain evidence="3">DSM 7467 / Tol2</strain>
    </source>
</reference>
<dbReference type="AlphaFoldDB" id="K0NHB0"/>
<dbReference type="Gene3D" id="3.30.70.1320">
    <property type="entry name" value="Multidrug efflux transporter AcrB pore domain like"/>
    <property type="match status" value="1"/>
</dbReference>
<accession>K0NHB0</accession>